<evidence type="ECO:0000259" key="3">
    <source>
        <dbReference type="Pfam" id="PF02852"/>
    </source>
</evidence>
<gene>
    <name evidence="4" type="ORF">SAMN02745176_01471</name>
</gene>
<evidence type="ECO:0000313" key="4">
    <source>
        <dbReference type="EMBL" id="SHI81461.1"/>
    </source>
</evidence>
<comment type="similarity">
    <text evidence="1">Belongs to the class-I pyridine nucleotide-disulfide oxidoreductase family.</text>
</comment>
<dbReference type="PANTHER" id="PTHR22912">
    <property type="entry name" value="DISULFIDE OXIDOREDUCTASE"/>
    <property type="match status" value="1"/>
</dbReference>
<dbReference type="InterPro" id="IPR004099">
    <property type="entry name" value="Pyr_nucl-diS_OxRdtase_dimer"/>
</dbReference>
<dbReference type="Pfam" id="PF02852">
    <property type="entry name" value="Pyr_redox_dim"/>
    <property type="match status" value="1"/>
</dbReference>
<dbReference type="EMBL" id="FQZS01000008">
    <property type="protein sequence ID" value="SHI81461.1"/>
    <property type="molecule type" value="Genomic_DNA"/>
</dbReference>
<feature type="domain" description="Pyridine nucleotide-disulphide oxidoreductase dimerisation" evidence="3">
    <location>
        <begin position="32"/>
        <end position="80"/>
    </location>
</feature>
<name>A0A1M6E7N3_9FIRM</name>
<accession>A0A1M6E7N3</accession>
<dbReference type="InterPro" id="IPR050151">
    <property type="entry name" value="Class-I_Pyr_Nuc-Dis_Oxidored"/>
</dbReference>
<evidence type="ECO:0000313" key="5">
    <source>
        <dbReference type="Proteomes" id="UP000184442"/>
    </source>
</evidence>
<dbReference type="GO" id="GO:0050660">
    <property type="term" value="F:flavin adenine dinucleotide binding"/>
    <property type="evidence" value="ECO:0007669"/>
    <property type="project" value="TreeGrafter"/>
</dbReference>
<dbReference type="InterPro" id="IPR016156">
    <property type="entry name" value="FAD/NAD-linked_Rdtase_dimer_sf"/>
</dbReference>
<dbReference type="Gene3D" id="3.30.390.30">
    <property type="match status" value="2"/>
</dbReference>
<evidence type="ECO:0000256" key="1">
    <source>
        <dbReference type="ARBA" id="ARBA00007532"/>
    </source>
</evidence>
<evidence type="ECO:0000256" key="2">
    <source>
        <dbReference type="ARBA" id="ARBA00023027"/>
    </source>
</evidence>
<dbReference type="GO" id="GO:0006103">
    <property type="term" value="P:2-oxoglutarate metabolic process"/>
    <property type="evidence" value="ECO:0007669"/>
    <property type="project" value="TreeGrafter"/>
</dbReference>
<dbReference type="STRING" id="1122184.SAMN02745176_01471"/>
<dbReference type="SUPFAM" id="SSF55424">
    <property type="entry name" value="FAD/NAD-linked reductases, dimerisation (C-terminal) domain"/>
    <property type="match status" value="1"/>
</dbReference>
<keyword evidence="5" id="KW-1185">Reference proteome</keyword>
<organism evidence="4 5">
    <name type="scientific">Lutispora thermophila DSM 19022</name>
    <dbReference type="NCBI Taxonomy" id="1122184"/>
    <lineage>
        <taxon>Bacteria</taxon>
        <taxon>Bacillati</taxon>
        <taxon>Bacillota</taxon>
        <taxon>Clostridia</taxon>
        <taxon>Lutisporales</taxon>
        <taxon>Lutisporaceae</taxon>
        <taxon>Lutispora</taxon>
    </lineage>
</organism>
<protein>
    <submittedName>
        <fullName evidence="4">Pyridine nucleotide-disulphide oxidoreductase, dimerisation domain</fullName>
    </submittedName>
</protein>
<dbReference type="GO" id="GO:0004148">
    <property type="term" value="F:dihydrolipoyl dehydrogenase (NADH) activity"/>
    <property type="evidence" value="ECO:0007669"/>
    <property type="project" value="TreeGrafter"/>
</dbReference>
<proteinExistence type="inferred from homology"/>
<sequence>MSIKDRMDYKVIPSCIYTNSEIASVGMTEEAKSNGKSIICNGTWGFVKIIADRKYGEILGVHIIGPRATDMTGEAALAIKL</sequence>
<dbReference type="PANTHER" id="PTHR22912:SF217">
    <property type="entry name" value="DIHYDROLIPOYL DEHYDROGENASE"/>
    <property type="match status" value="1"/>
</dbReference>
<keyword evidence="2" id="KW-0520">NAD</keyword>
<reference evidence="4 5" key="1">
    <citation type="submission" date="2016-11" db="EMBL/GenBank/DDBJ databases">
        <authorList>
            <person name="Jaros S."/>
            <person name="Januszkiewicz K."/>
            <person name="Wedrychowicz H."/>
        </authorList>
    </citation>
    <scope>NUCLEOTIDE SEQUENCE [LARGE SCALE GENOMIC DNA]</scope>
    <source>
        <strain evidence="4 5">DSM 19022</strain>
    </source>
</reference>
<dbReference type="Proteomes" id="UP000184442">
    <property type="component" value="Unassembled WGS sequence"/>
</dbReference>
<dbReference type="AlphaFoldDB" id="A0A1M6E7N3"/>